<name>A0A3P7IS10_STRVU</name>
<gene>
    <name evidence="1" type="ORF">SVUK_LOCUS4837</name>
</gene>
<dbReference type="Proteomes" id="UP000270094">
    <property type="component" value="Unassembled WGS sequence"/>
</dbReference>
<evidence type="ECO:0000313" key="1">
    <source>
        <dbReference type="EMBL" id="VDM69839.1"/>
    </source>
</evidence>
<evidence type="ECO:0000313" key="2">
    <source>
        <dbReference type="Proteomes" id="UP000270094"/>
    </source>
</evidence>
<organism evidence="1 2">
    <name type="scientific">Strongylus vulgaris</name>
    <name type="common">Blood worm</name>
    <dbReference type="NCBI Taxonomy" id="40348"/>
    <lineage>
        <taxon>Eukaryota</taxon>
        <taxon>Metazoa</taxon>
        <taxon>Ecdysozoa</taxon>
        <taxon>Nematoda</taxon>
        <taxon>Chromadorea</taxon>
        <taxon>Rhabditida</taxon>
        <taxon>Rhabditina</taxon>
        <taxon>Rhabditomorpha</taxon>
        <taxon>Strongyloidea</taxon>
        <taxon>Strongylidae</taxon>
        <taxon>Strongylus</taxon>
    </lineage>
</organism>
<reference evidence="1 2" key="1">
    <citation type="submission" date="2018-11" db="EMBL/GenBank/DDBJ databases">
        <authorList>
            <consortium name="Pathogen Informatics"/>
        </authorList>
    </citation>
    <scope>NUCLEOTIDE SEQUENCE [LARGE SCALE GENOMIC DNA]</scope>
</reference>
<keyword evidence="2" id="KW-1185">Reference proteome</keyword>
<dbReference type="EMBL" id="UYYB01013718">
    <property type="protein sequence ID" value="VDM69839.1"/>
    <property type="molecule type" value="Genomic_DNA"/>
</dbReference>
<proteinExistence type="predicted"/>
<sequence length="142" mass="15635">MFFKTYLWISHDGTASSWRGGDSGCQTTKYSGGSSSTRISQVEKEFDVSDPPDAQIRVGHARSTTVWLIQSLDGSLIQIRSPPPSSKIAINRKLKKKVYQGVGGRRGVVYEHQIGGAPDACDWPIGEDSTKDYDLLFRGLRA</sequence>
<protein>
    <submittedName>
        <fullName evidence="1">Uncharacterized protein</fullName>
    </submittedName>
</protein>
<accession>A0A3P7IS10</accession>
<dbReference type="AlphaFoldDB" id="A0A3P7IS10"/>